<evidence type="ECO:0000313" key="2">
    <source>
        <dbReference type="EMBL" id="ORC89008.1"/>
    </source>
</evidence>
<protein>
    <submittedName>
        <fullName evidence="2">Uncharacterized protein</fullName>
    </submittedName>
</protein>
<dbReference type="RefSeq" id="XP_028883074.1">
    <property type="nucleotide sequence ID" value="XM_029025664.1"/>
</dbReference>
<comment type="caution">
    <text evidence="2">The sequence shown here is derived from an EMBL/GenBank/DDBJ whole genome shotgun (WGS) entry which is preliminary data.</text>
</comment>
<organism evidence="2 3">
    <name type="scientific">Trypanosoma theileri</name>
    <dbReference type="NCBI Taxonomy" id="67003"/>
    <lineage>
        <taxon>Eukaryota</taxon>
        <taxon>Discoba</taxon>
        <taxon>Euglenozoa</taxon>
        <taxon>Kinetoplastea</taxon>
        <taxon>Metakinetoplastina</taxon>
        <taxon>Trypanosomatida</taxon>
        <taxon>Trypanosomatidae</taxon>
        <taxon>Trypanosoma</taxon>
    </lineage>
</organism>
<dbReference type="EMBL" id="NBCO01000014">
    <property type="protein sequence ID" value="ORC89008.1"/>
    <property type="molecule type" value="Genomic_DNA"/>
</dbReference>
<keyword evidence="3" id="KW-1185">Reference proteome</keyword>
<dbReference type="VEuPathDB" id="TriTrypDB:TM35_000142190"/>
<evidence type="ECO:0000313" key="3">
    <source>
        <dbReference type="Proteomes" id="UP000192257"/>
    </source>
</evidence>
<dbReference type="OrthoDB" id="263013at2759"/>
<sequence>MTTSKNNAATLTYTVAPHPFSYKNVFEALLSFTPPTSGGREKSKGWWSAFWDGAEQRRIKISVGNFTEKFSRQLELANSYVVVSANCSLLSEGKPVSGVVWATSHGLYFRSFALDNSKENNNNNSNERSISSSSYSHLNPGNSEELDSEDENNNKGMDVWGDDASAIREFIPFRDIVALLPSLVLPTREEAPPYVMGIPNAIVTPNAIQVFTVSPKQIFQFVYIRKVTVVPPSSSKSGREEMGSLPILRQHEYDVMKKFHSSLDALVFCVLAERLWEARLEELKIPLLRDGVNYASPH</sequence>
<accession>A0A1X0NWT5</accession>
<feature type="region of interest" description="Disordered" evidence="1">
    <location>
        <begin position="120"/>
        <end position="157"/>
    </location>
</feature>
<proteinExistence type="predicted"/>
<feature type="compositionally biased region" description="Low complexity" evidence="1">
    <location>
        <begin position="120"/>
        <end position="143"/>
    </location>
</feature>
<dbReference type="GeneID" id="39985444"/>
<reference evidence="2 3" key="1">
    <citation type="submission" date="2017-03" db="EMBL/GenBank/DDBJ databases">
        <title>An alternative strategy for trypanosome survival in the mammalian bloodstream revealed through genome and transcriptome analysis of the ubiquitous bovine parasite Trypanosoma (Megatrypanum) theileri.</title>
        <authorList>
            <person name="Kelly S."/>
            <person name="Ivens A."/>
            <person name="Mott A."/>
            <person name="O'Neill E."/>
            <person name="Emms D."/>
            <person name="Macleod O."/>
            <person name="Voorheis P."/>
            <person name="Matthews J."/>
            <person name="Matthews K."/>
            <person name="Carrington M."/>
        </authorList>
    </citation>
    <scope>NUCLEOTIDE SEQUENCE [LARGE SCALE GENOMIC DNA]</scope>
    <source>
        <strain evidence="2">Edinburgh</strain>
    </source>
</reference>
<name>A0A1X0NWT5_9TRYP</name>
<evidence type="ECO:0000256" key="1">
    <source>
        <dbReference type="SAM" id="MobiDB-lite"/>
    </source>
</evidence>
<gene>
    <name evidence="2" type="ORF">TM35_000142190</name>
</gene>
<dbReference type="AlphaFoldDB" id="A0A1X0NWT5"/>
<dbReference type="Proteomes" id="UP000192257">
    <property type="component" value="Unassembled WGS sequence"/>
</dbReference>